<protein>
    <submittedName>
        <fullName evidence="1">Uncharacterized protein</fullName>
    </submittedName>
</protein>
<accession>A0ABS4KC37</accession>
<dbReference type="RefSeq" id="WP_210060641.1">
    <property type="nucleotide sequence ID" value="NZ_JAGGLJ010000007.1"/>
</dbReference>
<evidence type="ECO:0000313" key="1">
    <source>
        <dbReference type="EMBL" id="MBP2025346.1"/>
    </source>
</evidence>
<keyword evidence="2" id="KW-1185">Reference proteome</keyword>
<sequence>MSNFVYEFFKEETIEHPLVDDLKDILEIIQDNYLEIIAKNYSMDVEDHNRNQLIELLNKKIILDFKKNIMDFNEVEHKSFNELYRGMVDYSDENIYINLKKFSRLGLIFLFTENGGDLYNFRIPEEICEIYDELLRTA</sequence>
<dbReference type="EMBL" id="JAGGLJ010000007">
    <property type="protein sequence ID" value="MBP2025346.1"/>
    <property type="molecule type" value="Genomic_DNA"/>
</dbReference>
<organism evidence="1 2">
    <name type="scientific">Peptoniphilus stercorisuis</name>
    <dbReference type="NCBI Taxonomy" id="1436965"/>
    <lineage>
        <taxon>Bacteria</taxon>
        <taxon>Bacillati</taxon>
        <taxon>Bacillota</taxon>
        <taxon>Tissierellia</taxon>
        <taxon>Tissierellales</taxon>
        <taxon>Peptoniphilaceae</taxon>
        <taxon>Peptoniphilus</taxon>
    </lineage>
</organism>
<dbReference type="Proteomes" id="UP001519306">
    <property type="component" value="Unassembled WGS sequence"/>
</dbReference>
<proteinExistence type="predicted"/>
<evidence type="ECO:0000313" key="2">
    <source>
        <dbReference type="Proteomes" id="UP001519306"/>
    </source>
</evidence>
<reference evidence="1 2" key="1">
    <citation type="submission" date="2021-03" db="EMBL/GenBank/DDBJ databases">
        <title>Genomic Encyclopedia of Type Strains, Phase IV (KMG-IV): sequencing the most valuable type-strain genomes for metagenomic binning, comparative biology and taxonomic classification.</title>
        <authorList>
            <person name="Goeker M."/>
        </authorList>
    </citation>
    <scope>NUCLEOTIDE SEQUENCE [LARGE SCALE GENOMIC DNA]</scope>
    <source>
        <strain evidence="1 2">DSM 27563</strain>
    </source>
</reference>
<name>A0ABS4KC37_9FIRM</name>
<comment type="caution">
    <text evidence="1">The sequence shown here is derived from an EMBL/GenBank/DDBJ whole genome shotgun (WGS) entry which is preliminary data.</text>
</comment>
<gene>
    <name evidence="1" type="ORF">J2Z71_000876</name>
</gene>